<dbReference type="EMBL" id="JBHSEH010000004">
    <property type="protein sequence ID" value="MFC4424961.1"/>
    <property type="molecule type" value="Genomic_DNA"/>
</dbReference>
<evidence type="ECO:0000259" key="1">
    <source>
        <dbReference type="PROSITE" id="PS50887"/>
    </source>
</evidence>
<evidence type="ECO:0000313" key="2">
    <source>
        <dbReference type="EMBL" id="MFC4424961.1"/>
    </source>
</evidence>
<name>A0ABV8XJG8_9DEIO</name>
<organism evidence="2 3">
    <name type="scientific">Deinococcus navajonensis</name>
    <dbReference type="NCBI Taxonomy" id="309884"/>
    <lineage>
        <taxon>Bacteria</taxon>
        <taxon>Thermotogati</taxon>
        <taxon>Deinococcota</taxon>
        <taxon>Deinococci</taxon>
        <taxon>Deinococcales</taxon>
        <taxon>Deinococcaceae</taxon>
        <taxon>Deinococcus</taxon>
    </lineage>
</organism>
<feature type="domain" description="GGDEF" evidence="1">
    <location>
        <begin position="437"/>
        <end position="560"/>
    </location>
</feature>
<dbReference type="PANTHER" id="PTHR45138:SF24">
    <property type="entry name" value="DIGUANYLATE CYCLASE DGCC-RELATED"/>
    <property type="match status" value="1"/>
</dbReference>
<keyword evidence="3" id="KW-1185">Reference proteome</keyword>
<dbReference type="NCBIfam" id="TIGR00254">
    <property type="entry name" value="GGDEF"/>
    <property type="match status" value="1"/>
</dbReference>
<proteinExistence type="predicted"/>
<keyword evidence="2" id="KW-0548">Nucleotidyltransferase</keyword>
<dbReference type="InterPro" id="IPR050469">
    <property type="entry name" value="Diguanylate_Cyclase"/>
</dbReference>
<dbReference type="SUPFAM" id="SSF55073">
    <property type="entry name" value="Nucleotide cyclase"/>
    <property type="match status" value="1"/>
</dbReference>
<dbReference type="InterPro" id="IPR000160">
    <property type="entry name" value="GGDEF_dom"/>
</dbReference>
<dbReference type="InterPro" id="IPR003018">
    <property type="entry name" value="GAF"/>
</dbReference>
<dbReference type="SMART" id="SM00267">
    <property type="entry name" value="GGDEF"/>
    <property type="match status" value="1"/>
</dbReference>
<evidence type="ECO:0000313" key="3">
    <source>
        <dbReference type="Proteomes" id="UP001595998"/>
    </source>
</evidence>
<dbReference type="EC" id="2.7.7.65" evidence="2"/>
<comment type="caution">
    <text evidence="2">The sequence shown here is derived from an EMBL/GenBank/DDBJ whole genome shotgun (WGS) entry which is preliminary data.</text>
</comment>
<dbReference type="PANTHER" id="PTHR45138">
    <property type="entry name" value="REGULATORY COMPONENTS OF SENSORY TRANSDUCTION SYSTEM"/>
    <property type="match status" value="1"/>
</dbReference>
<keyword evidence="2" id="KW-0808">Transferase</keyword>
<dbReference type="InterPro" id="IPR029787">
    <property type="entry name" value="Nucleotide_cyclase"/>
</dbReference>
<gene>
    <name evidence="2" type="ORF">ACFOZ9_01980</name>
</gene>
<dbReference type="GO" id="GO:0052621">
    <property type="term" value="F:diguanylate cyclase activity"/>
    <property type="evidence" value="ECO:0007669"/>
    <property type="project" value="UniProtKB-EC"/>
</dbReference>
<dbReference type="Gene3D" id="3.30.70.270">
    <property type="match status" value="1"/>
</dbReference>
<dbReference type="SUPFAM" id="SSF55781">
    <property type="entry name" value="GAF domain-like"/>
    <property type="match status" value="1"/>
</dbReference>
<accession>A0ABV8XJG8</accession>
<dbReference type="Proteomes" id="UP001595998">
    <property type="component" value="Unassembled WGS sequence"/>
</dbReference>
<dbReference type="Gene3D" id="3.30.450.40">
    <property type="match status" value="1"/>
</dbReference>
<sequence>MGDVTGEQTGQRTPDRGRVVAGPLLATLTACRTEEELRDRLQAAVTGCPEVLLTSGPDWTLSWTGAADAPGDAEFETLRTGVFNLRESLRALGRASRLSGLALRFAGQGQDQKMIQSALPEVMAAFSLAGVQGLRDHHGQLVPEPAWSVGTVGRRNWTSQDLHDLRAGSAAEHPDGLLLPLPGRWRARVALWLEAPGRRWSAEERALLDVLARAIGTEYERVHDQRLLSALLAMQGRLLESDPESAYRPLLDQAVRLIPGAQGGSLLVRDGEVFRYAAAISFDEEELRRITYSVDDTRDRWYGLGTDAWNRGVPRVLRDSRLYVEGARFLEDGQGREGSLPSVAQIAASIGVPILHEGEVYAFLNIDAHTDPDAFGAQSVEVTRSFAVQAALLLHETWQRARIQHAARTDVLTGLPNRRAFTEALDAEVANARRYGTALSLLLADVTRFKAINDTLGHAAGDRALVQVAEVLRVCLRAGDHVFRWGGDEFALLLPHTTLEGALSARERIREQLAGRAAGPLPLRLNIGVATLPEGDQSGAQLLHDADTAMYLEKQSARGS</sequence>
<dbReference type="Pfam" id="PF13185">
    <property type="entry name" value="GAF_2"/>
    <property type="match status" value="1"/>
</dbReference>
<dbReference type="CDD" id="cd01949">
    <property type="entry name" value="GGDEF"/>
    <property type="match status" value="1"/>
</dbReference>
<reference evidence="3" key="1">
    <citation type="journal article" date="2019" name="Int. J. Syst. Evol. Microbiol.">
        <title>The Global Catalogue of Microorganisms (GCM) 10K type strain sequencing project: providing services to taxonomists for standard genome sequencing and annotation.</title>
        <authorList>
            <consortium name="The Broad Institute Genomics Platform"/>
            <consortium name="The Broad Institute Genome Sequencing Center for Infectious Disease"/>
            <person name="Wu L."/>
            <person name="Ma J."/>
        </authorList>
    </citation>
    <scope>NUCLEOTIDE SEQUENCE [LARGE SCALE GENOMIC DNA]</scope>
    <source>
        <strain evidence="3">CCUG 56029</strain>
    </source>
</reference>
<dbReference type="PROSITE" id="PS50887">
    <property type="entry name" value="GGDEF"/>
    <property type="match status" value="1"/>
</dbReference>
<dbReference type="RefSeq" id="WP_380035777.1">
    <property type="nucleotide sequence ID" value="NZ_JBHSEH010000004.1"/>
</dbReference>
<dbReference type="InterPro" id="IPR029016">
    <property type="entry name" value="GAF-like_dom_sf"/>
</dbReference>
<dbReference type="InterPro" id="IPR043128">
    <property type="entry name" value="Rev_trsase/Diguanyl_cyclase"/>
</dbReference>
<dbReference type="Pfam" id="PF00990">
    <property type="entry name" value="GGDEF"/>
    <property type="match status" value="1"/>
</dbReference>
<protein>
    <submittedName>
        <fullName evidence="2">Diguanylate cyclase domain-containing protein</fullName>
        <ecNumber evidence="2">2.7.7.65</ecNumber>
    </submittedName>
</protein>